<organism evidence="1 2">
    <name type="scientific">Brassica cretica</name>
    <name type="common">Mustard</name>
    <dbReference type="NCBI Taxonomy" id="69181"/>
    <lineage>
        <taxon>Eukaryota</taxon>
        <taxon>Viridiplantae</taxon>
        <taxon>Streptophyta</taxon>
        <taxon>Embryophyta</taxon>
        <taxon>Tracheophyta</taxon>
        <taxon>Spermatophyta</taxon>
        <taxon>Magnoliopsida</taxon>
        <taxon>eudicotyledons</taxon>
        <taxon>Gunneridae</taxon>
        <taxon>Pentapetalae</taxon>
        <taxon>rosids</taxon>
        <taxon>malvids</taxon>
        <taxon>Brassicales</taxon>
        <taxon>Brassicaceae</taxon>
        <taxon>Brassiceae</taxon>
        <taxon>Brassica</taxon>
    </lineage>
</organism>
<gene>
    <name evidence="1" type="ORF">F2Q68_00020499</name>
</gene>
<dbReference type="Proteomes" id="UP000712281">
    <property type="component" value="Unassembled WGS sequence"/>
</dbReference>
<sequence>MDGRLLFLGGDGSFKHCYRRLKSGFFPAPFDIRLCFLLSHCLSFSSSDGSARLISDERRSVSKSVRSDVFPFAVTAAKCQRVKSAVASRNGDIAAMTCSDSGVLAFFSGDGWPAFVSVRSVRLISDERRSVSKSVRSDVFPFAVTAAKRRRVKSAVDSRNGDVAAMTCEG</sequence>
<accession>A0A8S9FWY5</accession>
<dbReference type="EMBL" id="QGKW02002228">
    <property type="protein sequence ID" value="KAF2537604.1"/>
    <property type="molecule type" value="Genomic_DNA"/>
</dbReference>
<protein>
    <submittedName>
        <fullName evidence="1">Uncharacterized protein</fullName>
    </submittedName>
</protein>
<comment type="caution">
    <text evidence="1">The sequence shown here is derived from an EMBL/GenBank/DDBJ whole genome shotgun (WGS) entry which is preliminary data.</text>
</comment>
<dbReference type="AlphaFoldDB" id="A0A8S9FWY5"/>
<evidence type="ECO:0000313" key="2">
    <source>
        <dbReference type="Proteomes" id="UP000712281"/>
    </source>
</evidence>
<reference evidence="1" key="1">
    <citation type="submission" date="2019-12" db="EMBL/GenBank/DDBJ databases">
        <title>Genome sequencing and annotation of Brassica cretica.</title>
        <authorList>
            <person name="Studholme D.J."/>
            <person name="Sarris P.F."/>
        </authorList>
    </citation>
    <scope>NUCLEOTIDE SEQUENCE</scope>
    <source>
        <strain evidence="1">PFS-001/15</strain>
        <tissue evidence="1">Leaf</tissue>
    </source>
</reference>
<name>A0A8S9FWY5_BRACR</name>
<evidence type="ECO:0000313" key="1">
    <source>
        <dbReference type="EMBL" id="KAF2537604.1"/>
    </source>
</evidence>
<proteinExistence type="predicted"/>